<dbReference type="CDD" id="cd03789">
    <property type="entry name" value="GT9_LPS_heptosyltransferase"/>
    <property type="match status" value="1"/>
</dbReference>
<dbReference type="EMBL" id="LT906470">
    <property type="protein sequence ID" value="SNV52179.1"/>
    <property type="molecule type" value="Genomic_DNA"/>
</dbReference>
<dbReference type="GO" id="GO:0005829">
    <property type="term" value="C:cytosol"/>
    <property type="evidence" value="ECO:0007669"/>
    <property type="project" value="TreeGrafter"/>
</dbReference>
<dbReference type="GO" id="GO:0008713">
    <property type="term" value="F:ADP-heptose-lipopolysaccharide heptosyltransferase activity"/>
    <property type="evidence" value="ECO:0007669"/>
    <property type="project" value="TreeGrafter"/>
</dbReference>
<dbReference type="PANTHER" id="PTHR30160">
    <property type="entry name" value="TETRAACYLDISACCHARIDE 4'-KINASE-RELATED"/>
    <property type="match status" value="1"/>
</dbReference>
<dbReference type="GO" id="GO:0009244">
    <property type="term" value="P:lipopolysaccharide core region biosynthetic process"/>
    <property type="evidence" value="ECO:0007669"/>
    <property type="project" value="TreeGrafter"/>
</dbReference>
<proteinExistence type="predicted"/>
<dbReference type="InterPro" id="IPR002201">
    <property type="entry name" value="Glyco_trans_9"/>
</dbReference>
<dbReference type="Gene3D" id="3.40.50.2000">
    <property type="entry name" value="Glycogen Phosphorylase B"/>
    <property type="match status" value="2"/>
</dbReference>
<dbReference type="InterPro" id="IPR051199">
    <property type="entry name" value="LPS_LOS_Heptosyltrfase"/>
</dbReference>
<evidence type="ECO:0000256" key="2">
    <source>
        <dbReference type="ARBA" id="ARBA00022679"/>
    </source>
</evidence>
<dbReference type="Proteomes" id="UP000214973">
    <property type="component" value="Chromosome 1"/>
</dbReference>
<keyword evidence="4" id="KW-1185">Reference proteome</keyword>
<gene>
    <name evidence="3" type="primary">rfaF_1</name>
    <name evidence="3" type="ORF">SAMEA44547418_00021</name>
</gene>
<dbReference type="PANTHER" id="PTHR30160:SF7">
    <property type="entry name" value="ADP-HEPTOSE--LPS HEPTOSYLTRANSFERASE 2"/>
    <property type="match status" value="1"/>
</dbReference>
<dbReference type="KEGG" id="vrm:44547418_00021"/>
<accession>A0A239XYV0</accession>
<dbReference type="Pfam" id="PF01075">
    <property type="entry name" value="Glyco_transf_9"/>
    <property type="match status" value="1"/>
</dbReference>
<dbReference type="AlphaFoldDB" id="A0A239XYV0"/>
<reference evidence="3 4" key="1">
    <citation type="submission" date="2017-06" db="EMBL/GenBank/DDBJ databases">
        <authorList>
            <consortium name="Pathogen Informatics"/>
        </authorList>
    </citation>
    <scope>NUCLEOTIDE SEQUENCE [LARGE SCALE GENOMIC DNA]</scope>
    <source>
        <strain evidence="3 4">NCTC12018</strain>
    </source>
</reference>
<keyword evidence="2 3" id="KW-0808">Transferase</keyword>
<dbReference type="EC" id="2.-.-.-" evidence="3"/>
<evidence type="ECO:0000313" key="3">
    <source>
        <dbReference type="EMBL" id="SNV52179.1"/>
    </source>
</evidence>
<keyword evidence="1" id="KW-0328">Glycosyltransferase</keyword>
<protein>
    <submittedName>
        <fullName evidence="3">ADP-heptose--LPS heptosyltransferase 2</fullName>
        <ecNumber evidence="3">2.-.-.-</ecNumber>
    </submittedName>
</protein>
<evidence type="ECO:0000256" key="1">
    <source>
        <dbReference type="ARBA" id="ARBA00022676"/>
    </source>
</evidence>
<evidence type="ECO:0000313" key="4">
    <source>
        <dbReference type="Proteomes" id="UP000214973"/>
    </source>
</evidence>
<dbReference type="RefSeq" id="WP_095064646.1">
    <property type="nucleotide sequence ID" value="NZ_LT906470.1"/>
</dbReference>
<name>A0A239XYV0_9FIRM</name>
<organism evidence="3 4">
    <name type="scientific">Veillonella rodentium</name>
    <dbReference type="NCBI Taxonomy" id="248315"/>
    <lineage>
        <taxon>Bacteria</taxon>
        <taxon>Bacillati</taxon>
        <taxon>Bacillota</taxon>
        <taxon>Negativicutes</taxon>
        <taxon>Veillonellales</taxon>
        <taxon>Veillonellaceae</taxon>
        <taxon>Veillonella</taxon>
    </lineage>
</organism>
<sequence length="341" mass="39098">MTDRKKIFITTGGGVGDLIMFTPALRRIKELHPNYELTILTKQQTVDVINRIPWIDHVIGVKRGIFMSRFRALEDLYGQDVAVFTDWQPHLLPFAYIFGISERIGKSRLSNPISRLLTQTLTHDVMSETRYAAETNALLFAEALHIEIPGDMTHPDVSMPTDEEKQAIYDRCKQFGVDLHHPFILLTPYSSRYERDWPVDYIYEFIELVKAKYNMPVIVAGITKENNDRLQNVPYNVINRTSFAELVALIGYSTCHISVDSGPMHVSAALGKTVIPLFNKDLPSRWAPKHHCYPIYLGDDSYKVYGDPMPLVNQEDWSDIRNITPYMVCNVLGYLENRNSV</sequence>
<dbReference type="SUPFAM" id="SSF53756">
    <property type="entry name" value="UDP-Glycosyltransferase/glycogen phosphorylase"/>
    <property type="match status" value="1"/>
</dbReference>